<dbReference type="InterPro" id="IPR029063">
    <property type="entry name" value="SAM-dependent_MTases_sf"/>
</dbReference>
<keyword evidence="2" id="KW-0808">Transferase</keyword>
<dbReference type="InParanoid" id="A0A448YEW6"/>
<evidence type="ECO:0000313" key="4">
    <source>
        <dbReference type="Proteomes" id="UP000290900"/>
    </source>
</evidence>
<dbReference type="Proteomes" id="UP000290900">
    <property type="component" value="Unassembled WGS sequence"/>
</dbReference>
<dbReference type="SUPFAM" id="SSF53335">
    <property type="entry name" value="S-adenosyl-L-methionine-dependent methyltransferases"/>
    <property type="match status" value="1"/>
</dbReference>
<dbReference type="EMBL" id="CAACVR010000001">
    <property type="protein sequence ID" value="VEU19464.1"/>
    <property type="molecule type" value="Genomic_DNA"/>
</dbReference>
<reference evidence="3 4" key="1">
    <citation type="submission" date="2018-12" db="EMBL/GenBank/DDBJ databases">
        <authorList>
            <person name="Tiukova I."/>
            <person name="Dainat J."/>
        </authorList>
    </citation>
    <scope>NUCLEOTIDE SEQUENCE [LARGE SCALE GENOMIC DNA]</scope>
</reference>
<dbReference type="AlphaFoldDB" id="A0A448YEW6"/>
<sequence>MIYRRVGLRFFSSTSKWLSHNSSSPFQVFDRHVKLIQRERAAVQKESNLAEYLRDEIAKRTVQRLSFLTIPFDNVLDYGSHGGNFERAVGGTQFDEKVERYKDDRLLVKSKIRKITMVDSSAEMLYKCAEEPFNRELDITRIVADEETFANPSLKREDEYDLIVSNLSMHWINDLPGAFSHLYHCLKPDRCFMGTMFGGDTLFELRSSFQLAEIERYGGVSPRISPFVGSSDVGSLMQKAGFQMLTVDVQELVVEYPSVVALMTDLQLMGENNAVMTAPPSLTKDLLIAVEPIYMALYGNRETGRIPATFRLVNMIGWKPGEHLSQPVARGSATINLKDALDKKD</sequence>
<gene>
    <name evidence="3" type="ORF">BRENAR_LOCUS201</name>
</gene>
<keyword evidence="1" id="KW-0489">Methyltransferase</keyword>
<protein>
    <submittedName>
        <fullName evidence="3">DEKNAAC100135</fullName>
    </submittedName>
</protein>
<dbReference type="InterPro" id="IPR050602">
    <property type="entry name" value="Malonyl-ACP_OMT"/>
</dbReference>
<organism evidence="3 4">
    <name type="scientific">Brettanomyces naardenensis</name>
    <name type="common">Yeast</name>
    <dbReference type="NCBI Taxonomy" id="13370"/>
    <lineage>
        <taxon>Eukaryota</taxon>
        <taxon>Fungi</taxon>
        <taxon>Dikarya</taxon>
        <taxon>Ascomycota</taxon>
        <taxon>Saccharomycotina</taxon>
        <taxon>Pichiomycetes</taxon>
        <taxon>Pichiales</taxon>
        <taxon>Pichiaceae</taxon>
        <taxon>Brettanomyces</taxon>
    </lineage>
</organism>
<dbReference type="OrthoDB" id="16816at2759"/>
<evidence type="ECO:0000256" key="2">
    <source>
        <dbReference type="ARBA" id="ARBA00022679"/>
    </source>
</evidence>
<dbReference type="Gene3D" id="3.40.50.150">
    <property type="entry name" value="Vaccinia Virus protein VP39"/>
    <property type="match status" value="1"/>
</dbReference>
<dbReference type="GO" id="GO:0005739">
    <property type="term" value="C:mitochondrion"/>
    <property type="evidence" value="ECO:0007669"/>
    <property type="project" value="TreeGrafter"/>
</dbReference>
<keyword evidence="4" id="KW-1185">Reference proteome</keyword>
<dbReference type="PANTHER" id="PTHR13090">
    <property type="entry name" value="ARGININE-HYDROXYLASE NDUFAF5, MITOCHONDRIAL"/>
    <property type="match status" value="1"/>
</dbReference>
<evidence type="ECO:0000256" key="1">
    <source>
        <dbReference type="ARBA" id="ARBA00022603"/>
    </source>
</evidence>
<accession>A0A448YEW6</accession>
<evidence type="ECO:0000313" key="3">
    <source>
        <dbReference type="EMBL" id="VEU19464.1"/>
    </source>
</evidence>
<dbReference type="PANTHER" id="PTHR13090:SF1">
    <property type="entry name" value="ARGININE-HYDROXYLASE NDUFAF5, MITOCHONDRIAL"/>
    <property type="match status" value="1"/>
</dbReference>
<dbReference type="Pfam" id="PF13489">
    <property type="entry name" value="Methyltransf_23"/>
    <property type="match status" value="1"/>
</dbReference>
<dbReference type="GO" id="GO:0008168">
    <property type="term" value="F:methyltransferase activity"/>
    <property type="evidence" value="ECO:0007669"/>
    <property type="project" value="UniProtKB-KW"/>
</dbReference>
<dbReference type="CDD" id="cd02440">
    <property type="entry name" value="AdoMet_MTases"/>
    <property type="match status" value="1"/>
</dbReference>
<dbReference type="GO" id="GO:0032981">
    <property type="term" value="P:mitochondrial respiratory chain complex I assembly"/>
    <property type="evidence" value="ECO:0007669"/>
    <property type="project" value="TreeGrafter"/>
</dbReference>
<dbReference type="GO" id="GO:0032259">
    <property type="term" value="P:methylation"/>
    <property type="evidence" value="ECO:0007669"/>
    <property type="project" value="UniProtKB-KW"/>
</dbReference>
<dbReference type="STRING" id="13370.A0A448YEW6"/>
<proteinExistence type="predicted"/>
<name>A0A448YEW6_BRENA</name>